<dbReference type="Pfam" id="PF21095">
    <property type="entry name" value="CarD_C"/>
    <property type="match status" value="1"/>
</dbReference>
<dbReference type="PANTHER" id="PTHR38447:SF1">
    <property type="entry name" value="RNA POLYMERASE-BINDING TRANSCRIPTION FACTOR CARD"/>
    <property type="match status" value="1"/>
</dbReference>
<accession>A0A2Z4Y2S4</accession>
<dbReference type="PANTHER" id="PTHR38447">
    <property type="entry name" value="TRANSCRIPTION FACTOR YDEB-RELATED"/>
    <property type="match status" value="1"/>
</dbReference>
<evidence type="ECO:0000313" key="3">
    <source>
        <dbReference type="EMBL" id="AXA35390.1"/>
    </source>
</evidence>
<organism evidence="3 4">
    <name type="scientific">Sumerlaea chitinivorans</name>
    <dbReference type="NCBI Taxonomy" id="2250252"/>
    <lineage>
        <taxon>Bacteria</taxon>
        <taxon>Candidatus Sumerlaeota</taxon>
        <taxon>Candidatus Sumerlaeia</taxon>
        <taxon>Candidatus Sumerlaeales</taxon>
        <taxon>Candidatus Sumerlaeaceae</taxon>
        <taxon>Candidatus Sumerlaea</taxon>
    </lineage>
</organism>
<proteinExistence type="predicted"/>
<gene>
    <name evidence="3" type="ORF">BRCON_0613</name>
</gene>
<dbReference type="InterPro" id="IPR052531">
    <property type="entry name" value="CarD-like_regulator"/>
</dbReference>
<dbReference type="SMART" id="SM01058">
    <property type="entry name" value="CarD_TRCF"/>
    <property type="match status" value="1"/>
</dbReference>
<evidence type="ECO:0000313" key="4">
    <source>
        <dbReference type="Proteomes" id="UP000262583"/>
    </source>
</evidence>
<reference evidence="3 4" key="1">
    <citation type="submission" date="2018-05" db="EMBL/GenBank/DDBJ databases">
        <title>A metagenomic window into the 2 km-deep terrestrial subsurface aquifer revealed taxonomically and functionally diverse microbial community comprising novel uncultured bacterial lineages.</title>
        <authorList>
            <person name="Kadnikov V.V."/>
            <person name="Mardanov A.V."/>
            <person name="Beletsky A.V."/>
            <person name="Banks D."/>
            <person name="Pimenov N.V."/>
            <person name="Frank Y.A."/>
            <person name="Karnachuk O.V."/>
            <person name="Ravin N.V."/>
        </authorList>
    </citation>
    <scope>NUCLEOTIDE SEQUENCE [LARGE SCALE GENOMIC DNA]</scope>
    <source>
        <strain evidence="3">BY</strain>
    </source>
</reference>
<keyword evidence="1" id="KW-0175">Coiled coil</keyword>
<sequence length="178" mass="20497">MDFKTGDKVIEPTIGICEIQGIRVMTVDGKTTEFYVFVGPNNASVLVPKYQLERRGVRRPMTKEEAKKVLASLKVPTSPNRSDPHMQYQSYRETLNSGDPMKISKLLRDLYTLDLSNDLKGKEREIMEQAKRFLVEEIAYVREESKTKVEEAIDEALKQMTKKKAQKEREARKQAKKA</sequence>
<dbReference type="SUPFAM" id="SSF141259">
    <property type="entry name" value="CarD-like"/>
    <property type="match status" value="1"/>
</dbReference>
<feature type="coiled-coil region" evidence="1">
    <location>
        <begin position="146"/>
        <end position="178"/>
    </location>
</feature>
<dbReference type="Proteomes" id="UP000262583">
    <property type="component" value="Chromosome"/>
</dbReference>
<dbReference type="InterPro" id="IPR042215">
    <property type="entry name" value="CarD-like_C"/>
</dbReference>
<dbReference type="Gene3D" id="2.40.10.170">
    <property type="match status" value="1"/>
</dbReference>
<name>A0A2Z4Y2S4_SUMC1</name>
<evidence type="ECO:0000256" key="1">
    <source>
        <dbReference type="SAM" id="Coils"/>
    </source>
</evidence>
<protein>
    <submittedName>
        <fullName evidence="3">CarD-like transcriptional regulator</fullName>
    </submittedName>
</protein>
<dbReference type="KEGG" id="schv:BRCON_0613"/>
<dbReference type="EMBL" id="CP030759">
    <property type="protein sequence ID" value="AXA35390.1"/>
    <property type="molecule type" value="Genomic_DNA"/>
</dbReference>
<dbReference type="Gene3D" id="1.20.58.1290">
    <property type="entry name" value="CarD-like, C-terminal domain"/>
    <property type="match status" value="1"/>
</dbReference>
<dbReference type="AlphaFoldDB" id="A0A2Z4Y2S4"/>
<dbReference type="InterPro" id="IPR048792">
    <property type="entry name" value="CarD_C"/>
</dbReference>
<dbReference type="GO" id="GO:0009303">
    <property type="term" value="P:rRNA transcription"/>
    <property type="evidence" value="ECO:0007669"/>
    <property type="project" value="TreeGrafter"/>
</dbReference>
<dbReference type="InterPro" id="IPR003711">
    <property type="entry name" value="CarD-like/TRCF_RID"/>
</dbReference>
<dbReference type="Pfam" id="PF02559">
    <property type="entry name" value="CarD_TRCF_RID"/>
    <property type="match status" value="1"/>
</dbReference>
<feature type="domain" description="CarD-like/TRCF RNAP-interacting" evidence="2">
    <location>
        <begin position="2"/>
        <end position="111"/>
    </location>
</feature>
<evidence type="ECO:0000259" key="2">
    <source>
        <dbReference type="SMART" id="SM01058"/>
    </source>
</evidence>
<dbReference type="InterPro" id="IPR036101">
    <property type="entry name" value="CarD-like/TRCF_RID_sf"/>
</dbReference>